<comment type="similarity">
    <text evidence="3">Belongs to the PMEPA1 family.</text>
</comment>
<dbReference type="EMBL" id="JAACXV010013691">
    <property type="protein sequence ID" value="KAF7272797.1"/>
    <property type="molecule type" value="Genomic_DNA"/>
</dbReference>
<keyword evidence="6" id="KW-0967">Endosome</keyword>
<keyword evidence="8" id="KW-0472">Membrane</keyword>
<protein>
    <submittedName>
        <fullName evidence="10">Uncharacterized protein</fullName>
    </submittedName>
</protein>
<dbReference type="GO" id="GO:0009968">
    <property type="term" value="P:negative regulation of signal transduction"/>
    <property type="evidence" value="ECO:0007669"/>
    <property type="project" value="UniProtKB-KW"/>
</dbReference>
<organism evidence="10 11">
    <name type="scientific">Rhynchophorus ferrugineus</name>
    <name type="common">Red palm weevil</name>
    <name type="synonym">Curculio ferrugineus</name>
    <dbReference type="NCBI Taxonomy" id="354439"/>
    <lineage>
        <taxon>Eukaryota</taxon>
        <taxon>Metazoa</taxon>
        <taxon>Ecdysozoa</taxon>
        <taxon>Arthropoda</taxon>
        <taxon>Hexapoda</taxon>
        <taxon>Insecta</taxon>
        <taxon>Pterygota</taxon>
        <taxon>Neoptera</taxon>
        <taxon>Endopterygota</taxon>
        <taxon>Coleoptera</taxon>
        <taxon>Polyphaga</taxon>
        <taxon>Cucujiformia</taxon>
        <taxon>Curculionidae</taxon>
        <taxon>Dryophthorinae</taxon>
        <taxon>Rhynchophorus</taxon>
    </lineage>
</organism>
<dbReference type="GO" id="GO:0031901">
    <property type="term" value="C:early endosome membrane"/>
    <property type="evidence" value="ECO:0007669"/>
    <property type="project" value="UniProtKB-SubCell"/>
</dbReference>
<evidence type="ECO:0000313" key="10">
    <source>
        <dbReference type="EMBL" id="KAF7272797.1"/>
    </source>
</evidence>
<evidence type="ECO:0000256" key="5">
    <source>
        <dbReference type="ARBA" id="ARBA00022700"/>
    </source>
</evidence>
<dbReference type="OrthoDB" id="10038550at2759"/>
<sequence>MLSVVSAGAAAGMGGMDRLRGGGRGASQELAASRERQLRLHNLRTDQTLNLPPSISLPDGEEYRATYASSTAATLQLRDAEQESEIYQKCIRAPPNRTVMESESPPPYRSSSTVILPSCSSSSGNSDWSSSGSGFVRSHSMSSTSSSGRFSEDIQRQEDDDGDVVLHVRDDALRHSPHDAAPSPPPPPAATAAPPPPAAAAAATKKRHRPRLPAARLTFAPHLDLKFPSRI</sequence>
<evidence type="ECO:0000256" key="2">
    <source>
        <dbReference type="ARBA" id="ARBA00004190"/>
    </source>
</evidence>
<feature type="compositionally biased region" description="Pro residues" evidence="9">
    <location>
        <begin position="182"/>
        <end position="198"/>
    </location>
</feature>
<dbReference type="GO" id="GO:0000139">
    <property type="term" value="C:Golgi membrane"/>
    <property type="evidence" value="ECO:0007669"/>
    <property type="project" value="TreeGrafter"/>
</dbReference>
<comment type="caution">
    <text evidence="10">The sequence shown here is derived from an EMBL/GenBank/DDBJ whole genome shotgun (WGS) entry which is preliminary data.</text>
</comment>
<name>A0A834I533_RHYFE</name>
<dbReference type="PANTHER" id="PTHR16514:SF3">
    <property type="entry name" value="LOW-DENSITY LIPOPROTEIN RECEPTOR CLASS A DOMAIN-CONTAINING PROTEIN 4-LIKE ISOFORM X1"/>
    <property type="match status" value="1"/>
</dbReference>
<evidence type="ECO:0000256" key="1">
    <source>
        <dbReference type="ARBA" id="ARBA00004146"/>
    </source>
</evidence>
<evidence type="ECO:0000256" key="7">
    <source>
        <dbReference type="ARBA" id="ARBA00022989"/>
    </source>
</evidence>
<keyword evidence="5" id="KW-0734">Signal transduction inhibitor</keyword>
<keyword evidence="11" id="KW-1185">Reference proteome</keyword>
<feature type="region of interest" description="Disordered" evidence="9">
    <location>
        <begin position="97"/>
        <end position="162"/>
    </location>
</feature>
<keyword evidence="7" id="KW-1133">Transmembrane helix</keyword>
<keyword evidence="4" id="KW-0812">Transmembrane</keyword>
<evidence type="ECO:0000256" key="8">
    <source>
        <dbReference type="ARBA" id="ARBA00023136"/>
    </source>
</evidence>
<reference evidence="10" key="1">
    <citation type="submission" date="2020-08" db="EMBL/GenBank/DDBJ databases">
        <title>Genome sequencing and assembly of the red palm weevil Rhynchophorus ferrugineus.</title>
        <authorList>
            <person name="Dias G.B."/>
            <person name="Bergman C.M."/>
            <person name="Manee M."/>
        </authorList>
    </citation>
    <scope>NUCLEOTIDE SEQUENCE</scope>
    <source>
        <strain evidence="10">AA-2017</strain>
        <tissue evidence="10">Whole larva</tissue>
    </source>
</reference>
<gene>
    <name evidence="10" type="ORF">GWI33_014444</name>
</gene>
<evidence type="ECO:0000313" key="11">
    <source>
        <dbReference type="Proteomes" id="UP000625711"/>
    </source>
</evidence>
<feature type="compositionally biased region" description="Low complexity" evidence="9">
    <location>
        <begin position="118"/>
        <end position="149"/>
    </location>
</feature>
<dbReference type="AlphaFoldDB" id="A0A834I533"/>
<evidence type="ECO:0000256" key="4">
    <source>
        <dbReference type="ARBA" id="ARBA00022692"/>
    </source>
</evidence>
<dbReference type="PANTHER" id="PTHR16514">
    <property type="entry name" value="LOW DENSITY LIPOPROTEIN RECEPTOR CLASS A DOMAIN-CONTAINING 4A"/>
    <property type="match status" value="1"/>
</dbReference>
<evidence type="ECO:0000256" key="9">
    <source>
        <dbReference type="SAM" id="MobiDB-lite"/>
    </source>
</evidence>
<proteinExistence type="inferred from homology"/>
<evidence type="ECO:0000256" key="3">
    <source>
        <dbReference type="ARBA" id="ARBA00009908"/>
    </source>
</evidence>
<dbReference type="Proteomes" id="UP000625711">
    <property type="component" value="Unassembled WGS sequence"/>
</dbReference>
<comment type="subcellular location">
    <subcellularLocation>
        <location evidence="1">Early endosome membrane</location>
    </subcellularLocation>
    <subcellularLocation>
        <location evidence="2">Endosome membrane</location>
        <topology evidence="2">Single-pass membrane protein</topology>
    </subcellularLocation>
</comment>
<dbReference type="GO" id="GO:0070412">
    <property type="term" value="F:R-SMAD binding"/>
    <property type="evidence" value="ECO:0007669"/>
    <property type="project" value="InterPro"/>
</dbReference>
<feature type="region of interest" description="Disordered" evidence="9">
    <location>
        <begin position="175"/>
        <end position="215"/>
    </location>
</feature>
<evidence type="ECO:0000256" key="6">
    <source>
        <dbReference type="ARBA" id="ARBA00022753"/>
    </source>
</evidence>
<accession>A0A834I533</accession>
<dbReference type="InterPro" id="IPR043445">
    <property type="entry name" value="TMEPAI/LRAD4"/>
</dbReference>